<evidence type="ECO:0000256" key="1">
    <source>
        <dbReference type="SAM" id="MobiDB-lite"/>
    </source>
</evidence>
<accession>A0A8B8U7H4</accession>
<dbReference type="AlphaFoldDB" id="A0A8B8U7H4"/>
<organism evidence="2 3">
    <name type="scientific">Camelus ferus</name>
    <name type="common">Wild bactrian camel</name>
    <name type="synonym">Camelus bactrianus ferus</name>
    <dbReference type="NCBI Taxonomy" id="419612"/>
    <lineage>
        <taxon>Eukaryota</taxon>
        <taxon>Metazoa</taxon>
        <taxon>Chordata</taxon>
        <taxon>Craniata</taxon>
        <taxon>Vertebrata</taxon>
        <taxon>Euteleostomi</taxon>
        <taxon>Mammalia</taxon>
        <taxon>Eutheria</taxon>
        <taxon>Laurasiatheria</taxon>
        <taxon>Artiodactyla</taxon>
        <taxon>Tylopoda</taxon>
        <taxon>Camelidae</taxon>
        <taxon>Camelus</taxon>
    </lineage>
</organism>
<feature type="region of interest" description="Disordered" evidence="1">
    <location>
        <begin position="1"/>
        <end position="126"/>
    </location>
</feature>
<evidence type="ECO:0000313" key="3">
    <source>
        <dbReference type="RefSeq" id="XP_032350534.1"/>
    </source>
</evidence>
<dbReference type="KEGG" id="cfr:116668096"/>
<dbReference type="GeneID" id="116668096"/>
<feature type="region of interest" description="Disordered" evidence="1">
    <location>
        <begin position="201"/>
        <end position="229"/>
    </location>
</feature>
<feature type="compositionally biased region" description="Basic residues" evidence="1">
    <location>
        <begin position="103"/>
        <end position="112"/>
    </location>
</feature>
<reference evidence="3" key="1">
    <citation type="submission" date="2025-08" db="UniProtKB">
        <authorList>
            <consortium name="RefSeq"/>
        </authorList>
    </citation>
    <scope>IDENTIFICATION</scope>
    <source>
        <tissue evidence="3">Ear skin</tissue>
    </source>
</reference>
<sequence length="305" mass="32984">MTPSALRRARGTRLRGPVRSRRGPARRHSWMEPGQEPGRGACPRSPPPAAPGEPTAPARPRPPHGPPTPLTRLEPATSEGPGCARGGCARPAPGCGKGSERSGRRRRRRHSSRHEPSGRRRRLQQQVSIKVLVRSLFPHSGRAQRRLQLFQNTRPVPPTPRLRRSARRGVESRGGRRTRGAVAANFPPDLPVALGRLGVPELPPPLGSASSPGGVRGKEAASPAGSERSWNGMHKEAAAASPFPQPVCAGPTSQPLYRSRFLRSRTTTFIQTVDSWPTSRLLLRAEDSRRETASSVCCSRLLGSA</sequence>
<protein>
    <submittedName>
        <fullName evidence="3">Serine/arginine repetitive matrix protein 1-like</fullName>
    </submittedName>
</protein>
<gene>
    <name evidence="3" type="primary">LOC116668096</name>
</gene>
<name>A0A8B8U7H4_CAMFR</name>
<dbReference type="RefSeq" id="XP_032350534.1">
    <property type="nucleotide sequence ID" value="XM_032494643.1"/>
</dbReference>
<dbReference type="Proteomes" id="UP000694856">
    <property type="component" value="Chromosome 13"/>
</dbReference>
<feature type="region of interest" description="Disordered" evidence="1">
    <location>
        <begin position="146"/>
        <end position="184"/>
    </location>
</feature>
<feature type="compositionally biased region" description="Basic residues" evidence="1">
    <location>
        <begin position="7"/>
        <end position="28"/>
    </location>
</feature>
<evidence type="ECO:0000313" key="2">
    <source>
        <dbReference type="Proteomes" id="UP000694856"/>
    </source>
</evidence>
<feature type="compositionally biased region" description="Pro residues" evidence="1">
    <location>
        <begin position="57"/>
        <end position="69"/>
    </location>
</feature>
<keyword evidence="2" id="KW-1185">Reference proteome</keyword>
<proteinExistence type="predicted"/>